<feature type="region of interest" description="Disordered" evidence="2">
    <location>
        <begin position="240"/>
        <end position="259"/>
    </location>
</feature>
<reference evidence="4 5" key="1">
    <citation type="submission" date="2015-05" db="EMBL/GenBank/DDBJ databases">
        <title>Genome sequencing and analysis of members of genus Stenotrophomonas.</title>
        <authorList>
            <person name="Patil P.P."/>
            <person name="Midha S."/>
            <person name="Patil P.B."/>
        </authorList>
    </citation>
    <scope>NUCLEOTIDE SEQUENCE [LARGE SCALE GENOMIC DNA]</scope>
    <source>
        <strain evidence="4 5">DSM 24757</strain>
    </source>
</reference>
<comment type="caution">
    <text evidence="4">The sequence shown here is derived from an EMBL/GenBank/DDBJ whole genome shotgun (WGS) entry which is preliminary data.</text>
</comment>
<keyword evidence="5" id="KW-1185">Reference proteome</keyword>
<dbReference type="InterPro" id="IPR037919">
    <property type="entry name" value="OGT"/>
</dbReference>
<evidence type="ECO:0000256" key="3">
    <source>
        <dbReference type="SAM" id="SignalP"/>
    </source>
</evidence>
<sequence>MPAVLLAVVSACAVSAQAGAAGQQADAPVLSERQLARQLADEREWSRRFLQASRAYANGQWEEAERLAKRAVAFDRDQPDGLTLLAAVYAAQGRDELAGQTYQAALALSPRRGDLLNNYGGWLCSHGQAAEALVLFDRAALDAHAAPADLHVNAGICAQRSGQWERALEELRKALVFYPEHPGALESMASLQLQRGNPMAARAFYQRRLGAAPATASVLQLAIKVEEQLGDKAAAEHYKSRLDQAQGAGQDADARVDQQ</sequence>
<gene>
    <name evidence="4" type="ORF">ABB30_14385</name>
</gene>
<dbReference type="PATRIC" id="fig|336566.3.peg.2448"/>
<dbReference type="GO" id="GO:0006493">
    <property type="term" value="P:protein O-linked glycosylation"/>
    <property type="evidence" value="ECO:0007669"/>
    <property type="project" value="InterPro"/>
</dbReference>
<accession>A0A0R0CX24</accession>
<dbReference type="GO" id="GO:0097363">
    <property type="term" value="F:protein O-acetylglucosaminyltransferase activity"/>
    <property type="evidence" value="ECO:0007669"/>
    <property type="project" value="TreeGrafter"/>
</dbReference>
<dbReference type="EMBL" id="LDJM01000045">
    <property type="protein sequence ID" value="KRG74329.1"/>
    <property type="molecule type" value="Genomic_DNA"/>
</dbReference>
<dbReference type="InterPro" id="IPR011990">
    <property type="entry name" value="TPR-like_helical_dom_sf"/>
</dbReference>
<evidence type="ECO:0000256" key="1">
    <source>
        <dbReference type="PROSITE-ProRule" id="PRU00339"/>
    </source>
</evidence>
<feature type="signal peptide" evidence="3">
    <location>
        <begin position="1"/>
        <end position="20"/>
    </location>
</feature>
<feature type="repeat" description="TPR" evidence="1">
    <location>
        <begin position="79"/>
        <end position="112"/>
    </location>
</feature>
<dbReference type="Proteomes" id="UP000050956">
    <property type="component" value="Unassembled WGS sequence"/>
</dbReference>
<dbReference type="PROSITE" id="PS50005">
    <property type="entry name" value="TPR"/>
    <property type="match status" value="2"/>
</dbReference>
<name>A0A0R0CX24_9GAMM</name>
<proteinExistence type="predicted"/>
<feature type="repeat" description="TPR" evidence="1">
    <location>
        <begin position="148"/>
        <end position="181"/>
    </location>
</feature>
<dbReference type="SMART" id="SM00028">
    <property type="entry name" value="TPR"/>
    <property type="match status" value="4"/>
</dbReference>
<feature type="chain" id="PRO_5006394798" evidence="3">
    <location>
        <begin position="21"/>
        <end position="259"/>
    </location>
</feature>
<dbReference type="PANTHER" id="PTHR44366">
    <property type="entry name" value="UDP-N-ACETYLGLUCOSAMINE--PEPTIDE N-ACETYLGLUCOSAMINYLTRANSFERASE 110 KDA SUBUNIT"/>
    <property type="match status" value="1"/>
</dbReference>
<dbReference type="STRING" id="336566.ABB30_14385"/>
<keyword evidence="1" id="KW-0802">TPR repeat</keyword>
<dbReference type="SUPFAM" id="SSF48452">
    <property type="entry name" value="TPR-like"/>
    <property type="match status" value="1"/>
</dbReference>
<dbReference type="PANTHER" id="PTHR44366:SF1">
    <property type="entry name" value="UDP-N-ACETYLGLUCOSAMINE--PEPTIDE N-ACETYLGLUCOSAMINYLTRANSFERASE 110 KDA SUBUNIT"/>
    <property type="match status" value="1"/>
</dbReference>
<dbReference type="Gene3D" id="1.25.40.10">
    <property type="entry name" value="Tetratricopeptide repeat domain"/>
    <property type="match status" value="1"/>
</dbReference>
<dbReference type="Pfam" id="PF13432">
    <property type="entry name" value="TPR_16"/>
    <property type="match status" value="2"/>
</dbReference>
<organism evidence="4 5">
    <name type="scientific">Stenotrophomonas ginsengisoli</name>
    <dbReference type="NCBI Taxonomy" id="336566"/>
    <lineage>
        <taxon>Bacteria</taxon>
        <taxon>Pseudomonadati</taxon>
        <taxon>Pseudomonadota</taxon>
        <taxon>Gammaproteobacteria</taxon>
        <taxon>Lysobacterales</taxon>
        <taxon>Lysobacteraceae</taxon>
        <taxon>Stenotrophomonas</taxon>
    </lineage>
</organism>
<dbReference type="AlphaFoldDB" id="A0A0R0CX24"/>
<evidence type="ECO:0000313" key="4">
    <source>
        <dbReference type="EMBL" id="KRG74329.1"/>
    </source>
</evidence>
<dbReference type="InterPro" id="IPR019734">
    <property type="entry name" value="TPR_rpt"/>
</dbReference>
<evidence type="ECO:0000256" key="2">
    <source>
        <dbReference type="SAM" id="MobiDB-lite"/>
    </source>
</evidence>
<protein>
    <submittedName>
        <fullName evidence="4">Uncharacterized protein</fullName>
    </submittedName>
</protein>
<evidence type="ECO:0000313" key="5">
    <source>
        <dbReference type="Proteomes" id="UP000050956"/>
    </source>
</evidence>
<keyword evidence="3" id="KW-0732">Signal</keyword>